<dbReference type="InterPro" id="IPR015996">
    <property type="entry name" value="UCP028451"/>
</dbReference>
<dbReference type="PANTHER" id="PTHR36452:SF1">
    <property type="entry name" value="DUF2461 DOMAIN-CONTAINING PROTEIN"/>
    <property type="match status" value="1"/>
</dbReference>
<reference evidence="1" key="1">
    <citation type="journal article" date="2014" name="Int. J. Syst. Evol. Microbiol.">
        <title>Complete genome sequence of Corynebacterium casei LMG S-19264T (=DSM 44701T), isolated from a smear-ripened cheese.</title>
        <authorList>
            <consortium name="US DOE Joint Genome Institute (JGI-PGF)"/>
            <person name="Walter F."/>
            <person name="Albersmeier A."/>
            <person name="Kalinowski J."/>
            <person name="Ruckert C."/>
        </authorList>
    </citation>
    <scope>NUCLEOTIDE SEQUENCE</scope>
    <source>
        <strain evidence="1">CGMCC 1.15958</strain>
    </source>
</reference>
<evidence type="ECO:0000313" key="2">
    <source>
        <dbReference type="Proteomes" id="UP000609064"/>
    </source>
</evidence>
<keyword evidence="2" id="KW-1185">Reference proteome</keyword>
<sequence length="223" mass="25458">MIQAQTLQFLSALKENNNKPWFDANRKTYETAKKNFAEVVEELIKGIEKFDRGIEEAQLEVKNCTFRINRDVRFSKNKDPYKTNFGASFSKGGKKAHSAGYYLHIDPTECFLAGGIWMPEPDDLKKIRIEIDYNFDEFSNILNAESFKNIFPNGLDRDAATVRPPKGYDDANPAIEFIKLKSFTASSIVDSKEILKPNFTETVLEGFKAMQPYISFLNRAIEG</sequence>
<dbReference type="InterPro" id="IPR012808">
    <property type="entry name" value="CHP02453"/>
</dbReference>
<dbReference type="PANTHER" id="PTHR36452">
    <property type="entry name" value="CHROMOSOME 12, WHOLE GENOME SHOTGUN SEQUENCE"/>
    <property type="match status" value="1"/>
</dbReference>
<proteinExistence type="predicted"/>
<comment type="caution">
    <text evidence="1">The sequence shown here is derived from an EMBL/GenBank/DDBJ whole genome shotgun (WGS) entry which is preliminary data.</text>
</comment>
<dbReference type="Proteomes" id="UP000609064">
    <property type="component" value="Unassembled WGS sequence"/>
</dbReference>
<name>A0A916YW98_9BACT</name>
<dbReference type="NCBIfam" id="TIGR02453">
    <property type="entry name" value="TIGR02453 family protein"/>
    <property type="match status" value="1"/>
</dbReference>
<protein>
    <submittedName>
        <fullName evidence="1">TIGR02453 family protein</fullName>
    </submittedName>
</protein>
<dbReference type="RefSeq" id="WP_188766770.1">
    <property type="nucleotide sequence ID" value="NZ_BMKK01000005.1"/>
</dbReference>
<dbReference type="PIRSF" id="PIRSF028451">
    <property type="entry name" value="UCP028451"/>
    <property type="match status" value="1"/>
</dbReference>
<dbReference type="Pfam" id="PF09365">
    <property type="entry name" value="DUF2461"/>
    <property type="match status" value="1"/>
</dbReference>
<dbReference type="EMBL" id="BMKK01000005">
    <property type="protein sequence ID" value="GGD62635.1"/>
    <property type="molecule type" value="Genomic_DNA"/>
</dbReference>
<dbReference type="AlphaFoldDB" id="A0A916YW98"/>
<gene>
    <name evidence="1" type="ORF">GCM10011514_28440</name>
</gene>
<organism evidence="1 2">
    <name type="scientific">Emticicia aquatilis</name>
    <dbReference type="NCBI Taxonomy" id="1537369"/>
    <lineage>
        <taxon>Bacteria</taxon>
        <taxon>Pseudomonadati</taxon>
        <taxon>Bacteroidota</taxon>
        <taxon>Cytophagia</taxon>
        <taxon>Cytophagales</taxon>
        <taxon>Leadbetterellaceae</taxon>
        <taxon>Emticicia</taxon>
    </lineage>
</organism>
<accession>A0A916YW98</accession>
<reference evidence="1" key="2">
    <citation type="submission" date="2020-09" db="EMBL/GenBank/DDBJ databases">
        <authorList>
            <person name="Sun Q."/>
            <person name="Zhou Y."/>
        </authorList>
    </citation>
    <scope>NUCLEOTIDE SEQUENCE</scope>
    <source>
        <strain evidence="1">CGMCC 1.15958</strain>
    </source>
</reference>
<evidence type="ECO:0000313" key="1">
    <source>
        <dbReference type="EMBL" id="GGD62635.1"/>
    </source>
</evidence>